<feature type="compositionally biased region" description="Low complexity" evidence="2">
    <location>
        <begin position="54"/>
        <end position="72"/>
    </location>
</feature>
<dbReference type="GeneID" id="28726911"/>
<evidence type="ECO:0000256" key="1">
    <source>
        <dbReference type="SAM" id="Coils"/>
    </source>
</evidence>
<dbReference type="Pfam" id="PF09532">
    <property type="entry name" value="FDF"/>
    <property type="match status" value="1"/>
</dbReference>
<dbReference type="InterPro" id="IPR019050">
    <property type="entry name" value="FDF_dom"/>
</dbReference>
<dbReference type="Proteomes" id="UP000037751">
    <property type="component" value="Unassembled WGS sequence"/>
</dbReference>
<dbReference type="GO" id="GO:0000932">
    <property type="term" value="C:P-body"/>
    <property type="evidence" value="ECO:0007669"/>
    <property type="project" value="TreeGrafter"/>
</dbReference>
<sequence length="342" mass="37218">MASFVGTTVRLTLRSGDSYVGTILSIDPATATLKVQRTDNGEMIAVRREELQDVSTVTETSQSSSAPSNSVSTPKQSHKALADPMARSASPADSRKKRNRRKGERADAGNTTTAPAGPASMFDEEFDFTKSTQNFDKKKIWEEIRNQEANPNPHLLVNINRNPLLQQSAGSKQPMLAPTEMVLDEPSEPIAAPTSNLGEVQVLRSEVDTLSGALAEARSEIQRLRSQVALSEALTGLHIEDLGDGTYVCGVYKDAKTSAAHWRHKHQQSEPVGTDGALRYLVRAPGIGNTDAVSLGYGGPHRDHSDAEVLEKLPDHFQSDINIKLDNAPLFQRRLTDLMQGL</sequence>
<dbReference type="InterPro" id="IPR025762">
    <property type="entry name" value="DFDF"/>
</dbReference>
<dbReference type="SMART" id="SM01199">
    <property type="entry name" value="FDF"/>
    <property type="match status" value="1"/>
</dbReference>
<dbReference type="GO" id="GO:0033962">
    <property type="term" value="P:P-body assembly"/>
    <property type="evidence" value="ECO:0007669"/>
    <property type="project" value="TreeGrafter"/>
</dbReference>
<feature type="region of interest" description="Disordered" evidence="2">
    <location>
        <begin position="51"/>
        <end position="123"/>
    </location>
</feature>
<evidence type="ECO:0000259" key="3">
    <source>
        <dbReference type="PROSITE" id="PS51512"/>
    </source>
</evidence>
<dbReference type="GO" id="GO:0003729">
    <property type="term" value="F:mRNA binding"/>
    <property type="evidence" value="ECO:0007669"/>
    <property type="project" value="TreeGrafter"/>
</dbReference>
<evidence type="ECO:0000313" key="5">
    <source>
        <dbReference type="Proteomes" id="UP000037751"/>
    </source>
</evidence>
<dbReference type="EMBL" id="LGAV01000008">
    <property type="protein sequence ID" value="KOS12988.1"/>
    <property type="molecule type" value="Genomic_DNA"/>
</dbReference>
<dbReference type="GO" id="GO:0031087">
    <property type="term" value="P:deadenylation-independent decapping of nuclear-transcribed mRNA"/>
    <property type="evidence" value="ECO:0007669"/>
    <property type="project" value="TreeGrafter"/>
</dbReference>
<comment type="caution">
    <text evidence="4">The sequence shown here is derived from an EMBL/GenBank/DDBJ whole genome shotgun (WGS) entry which is preliminary data.</text>
</comment>
<evidence type="ECO:0000313" key="4">
    <source>
        <dbReference type="EMBL" id="KOS12988.1"/>
    </source>
</evidence>
<feature type="coiled-coil region" evidence="1">
    <location>
        <begin position="200"/>
        <end position="234"/>
    </location>
</feature>
<dbReference type="OrthoDB" id="10030313at2759"/>
<feature type="compositionally biased region" description="Low complexity" evidence="2">
    <location>
        <begin position="108"/>
        <end position="119"/>
    </location>
</feature>
<dbReference type="STRING" id="77020.A0A0M8MJT7"/>
<feature type="domain" description="DFDF" evidence="3">
    <location>
        <begin position="114"/>
        <end position="150"/>
    </location>
</feature>
<gene>
    <name evidence="4" type="ORF">Malapachy_0519</name>
</gene>
<dbReference type="RefSeq" id="XP_017990620.1">
    <property type="nucleotide sequence ID" value="XM_018135036.1"/>
</dbReference>
<accession>A0A0M8MJT7</accession>
<name>A0A0M8MJT7_9BASI</name>
<dbReference type="PANTHER" id="PTHR13612:SF0">
    <property type="entry name" value="ENHANCER OF MRNA-DECAPPING PROTEIN 3"/>
    <property type="match status" value="1"/>
</dbReference>
<reference evidence="4 5" key="1">
    <citation type="submission" date="2015-07" db="EMBL/GenBank/DDBJ databases">
        <title>Draft Genome Sequence of Malassezia furfur CBS1878 and Malassezia pachydermatis CBS1879.</title>
        <authorList>
            <person name="Triana S."/>
            <person name="Ohm R."/>
            <person name="Gonzalez A."/>
            <person name="DeCock H."/>
            <person name="Restrepo S."/>
            <person name="Celis A."/>
        </authorList>
    </citation>
    <scope>NUCLEOTIDE SEQUENCE [LARGE SCALE GENOMIC DNA]</scope>
    <source>
        <strain evidence="4 5">CBS 1879</strain>
    </source>
</reference>
<dbReference type="VEuPathDB" id="FungiDB:Malapachy_0519"/>
<evidence type="ECO:0000256" key="2">
    <source>
        <dbReference type="SAM" id="MobiDB-lite"/>
    </source>
</evidence>
<dbReference type="PANTHER" id="PTHR13612">
    <property type="entry name" value="ENHANCER OF MRNA-DECAPPING PROTEIN 3"/>
    <property type="match status" value="1"/>
</dbReference>
<proteinExistence type="predicted"/>
<keyword evidence="5" id="KW-1185">Reference proteome</keyword>
<keyword evidence="1" id="KW-0175">Coiled coil</keyword>
<dbReference type="AlphaFoldDB" id="A0A0M8MJT7"/>
<protein>
    <recommendedName>
        <fullName evidence="3">DFDF domain-containing protein</fullName>
    </recommendedName>
</protein>
<organism evidence="4 5">
    <name type="scientific">Malassezia pachydermatis</name>
    <dbReference type="NCBI Taxonomy" id="77020"/>
    <lineage>
        <taxon>Eukaryota</taxon>
        <taxon>Fungi</taxon>
        <taxon>Dikarya</taxon>
        <taxon>Basidiomycota</taxon>
        <taxon>Ustilaginomycotina</taxon>
        <taxon>Malasseziomycetes</taxon>
        <taxon>Malasseziales</taxon>
        <taxon>Malasseziaceae</taxon>
        <taxon>Malassezia</taxon>
    </lineage>
</organism>
<dbReference type="PROSITE" id="PS51512">
    <property type="entry name" value="DFDF"/>
    <property type="match status" value="1"/>
</dbReference>